<dbReference type="Pfam" id="PF00046">
    <property type="entry name" value="Homeodomain"/>
    <property type="match status" value="1"/>
</dbReference>
<reference evidence="11" key="1">
    <citation type="journal article" date="2007" name="J. Exp. Zool. B Mol. Dev. Evol.">
        <title>Ancient linkage of a POU class 6 and an anterior Hox-like gene in cnidaria: implications for the evolution of homeobox genes.</title>
        <authorList>
            <person name="Kamm K."/>
            <person name="Schierwater B."/>
        </authorList>
    </citation>
    <scope>NUCLEOTIDE SEQUENCE</scope>
</reference>
<organism evidence="11">
    <name type="scientific">Eleutheria dichotoma</name>
    <dbReference type="NCBI Taxonomy" id="13050"/>
    <lineage>
        <taxon>Eukaryota</taxon>
        <taxon>Metazoa</taxon>
        <taxon>Cnidaria</taxon>
        <taxon>Hydrozoa</taxon>
        <taxon>Hydroidolina</taxon>
        <taxon>Anthoathecata</taxon>
        <taxon>Capitata</taxon>
        <taxon>Cladonematidae</taxon>
        <taxon>Eleutheria</taxon>
    </lineage>
</organism>
<comment type="similarity">
    <text evidence="2">Belongs to the PPC synthetase family.</text>
</comment>
<dbReference type="SUPFAM" id="SSF102645">
    <property type="entry name" value="CoaB-like"/>
    <property type="match status" value="1"/>
</dbReference>
<name>A7XAL9_9CNID</name>
<accession>A7XAL9</accession>
<dbReference type="InterPro" id="IPR007085">
    <property type="entry name" value="DNA/pantothenate-metab_flavo_C"/>
</dbReference>
<dbReference type="InterPro" id="IPR000327">
    <property type="entry name" value="POU_dom"/>
</dbReference>
<dbReference type="GO" id="GO:0000981">
    <property type="term" value="F:DNA-binding transcription factor activity, RNA polymerase II-specific"/>
    <property type="evidence" value="ECO:0007669"/>
    <property type="project" value="TreeGrafter"/>
</dbReference>
<dbReference type="SUPFAM" id="SSF46689">
    <property type="entry name" value="Homeodomain-like"/>
    <property type="match status" value="1"/>
</dbReference>
<dbReference type="InterPro" id="IPR013847">
    <property type="entry name" value="POU"/>
</dbReference>
<feature type="DNA-binding region" description="Homeobox" evidence="6">
    <location>
        <begin position="492"/>
        <end position="551"/>
    </location>
</feature>
<dbReference type="Gene3D" id="1.10.10.60">
    <property type="entry name" value="Homeodomain-like"/>
    <property type="match status" value="1"/>
</dbReference>
<dbReference type="InterPro" id="IPR035929">
    <property type="entry name" value="CoaB-like_sf"/>
</dbReference>
<dbReference type="Gene3D" id="3.40.50.10300">
    <property type="entry name" value="CoaB-like"/>
    <property type="match status" value="1"/>
</dbReference>
<dbReference type="PROSITE" id="PS50071">
    <property type="entry name" value="HOMEOBOX_2"/>
    <property type="match status" value="1"/>
</dbReference>
<feature type="domain" description="POU-specific" evidence="10">
    <location>
        <begin position="406"/>
        <end position="480"/>
    </location>
</feature>
<sequence>MADWQDYFSKTRPPSNLDEAKRTIQDFATKHRQLGRNIVLVTSGGTTVPIESNTVRFVDNFSQGTRGACSAEYFLMHGYAVVFLHRQRSLEPFCRHFEGHTALDLLELQLETTGAYRVVVDEARAPILPDIVRKYKEVQNGCLLLKIGFMTLSDYLFLLKASAEALAPLGSHIMFYLAAAVSDFYVPENEMSEHKIQSTDSSFQLSMTPTPKMLSPLVKEWAKSAFVVSFKLETDVNIISRKAREALQRYNHQVVIANILQTRRKTVVLVTPFDEMAIWMSDHELEMGKEIEEKIVNELTRRHLSINSGNLDNQGQSSPVVNANVFSPAAQQFTSEQSIIQTSLSNNSVTSMPGLAPINVYQNNAINVKPGSAISNVLLQLKGESEFATDILPATMLKRSVSAKEDRCMLTFEMQEFIREFKKRRINLGYTQDDVGRELSALNGPTYSQSFISRFEGKQLGMKAAERMRPILETWIQSKEEEHSSRSKFTKKRRKRTSFSPEVLDMLNDLFMKNPKPSFDEMNDIARQINRDVTTVKVWFCNKKQSLKRLGHPILSSIRSPAIREEMIDIKRKRKSDADIQDVFALNHNNIKTLVTTTSANGPVTVPFFIAQDGNSIAIMSGGQTSSAQTVTPAGSSLTTTMPQQIVHLSPIPMLASMAVMNNSLSGSQTVDGTNAHVLSNGRVIHSGAVIQIANNPIQNQTTIRQNSTNDERNANMNDTPVIMTQSENIHASEAIEQSQSTNIERNRLDLVNSSSETPLNSSMINSHITEAEDSEEESLNSSGDDEHGNFKKGKNIMEDQIQILPRSGIKHSLSSTN</sequence>
<evidence type="ECO:0000256" key="8">
    <source>
        <dbReference type="SAM" id="MobiDB-lite"/>
    </source>
</evidence>
<dbReference type="CDD" id="cd00086">
    <property type="entry name" value="homeodomain"/>
    <property type="match status" value="1"/>
</dbReference>
<dbReference type="InterPro" id="IPR010982">
    <property type="entry name" value="Lambda_DNA-bd_dom_sf"/>
</dbReference>
<evidence type="ECO:0000256" key="1">
    <source>
        <dbReference type="ARBA" id="ARBA00004123"/>
    </source>
</evidence>
<keyword evidence="5 6" id="KW-0539">Nucleus</keyword>
<evidence type="ECO:0000256" key="6">
    <source>
        <dbReference type="PROSITE-ProRule" id="PRU00108"/>
    </source>
</evidence>
<dbReference type="AlphaFoldDB" id="A7XAL9"/>
<evidence type="ECO:0000313" key="11">
    <source>
        <dbReference type="EMBL" id="ABU92523.1"/>
    </source>
</evidence>
<dbReference type="InterPro" id="IPR001356">
    <property type="entry name" value="HD"/>
</dbReference>
<dbReference type="PANTHER" id="PTHR11636:SF5">
    <property type="entry name" value="POU DOMAIN MOTIF 3, ISOFORM F"/>
    <property type="match status" value="1"/>
</dbReference>
<feature type="region of interest" description="Disordered" evidence="8">
    <location>
        <begin position="770"/>
        <end position="818"/>
    </location>
</feature>
<dbReference type="InterPro" id="IPR050255">
    <property type="entry name" value="POU_domain_TF"/>
</dbReference>
<evidence type="ECO:0000256" key="4">
    <source>
        <dbReference type="ARBA" id="ARBA00023155"/>
    </source>
</evidence>
<evidence type="ECO:0000259" key="9">
    <source>
        <dbReference type="PROSITE" id="PS50071"/>
    </source>
</evidence>
<dbReference type="GO" id="GO:0015937">
    <property type="term" value="P:coenzyme A biosynthetic process"/>
    <property type="evidence" value="ECO:0007669"/>
    <property type="project" value="UniProtKB-ARBA"/>
</dbReference>
<proteinExistence type="evidence at transcript level"/>
<dbReference type="PROSITE" id="PS51179">
    <property type="entry name" value="POU_3"/>
    <property type="match status" value="1"/>
</dbReference>
<evidence type="ECO:0000256" key="5">
    <source>
        <dbReference type="ARBA" id="ARBA00023242"/>
    </source>
</evidence>
<dbReference type="PROSITE" id="PS00035">
    <property type="entry name" value="POU_1"/>
    <property type="match status" value="1"/>
</dbReference>
<evidence type="ECO:0000256" key="3">
    <source>
        <dbReference type="ARBA" id="ARBA00023125"/>
    </source>
</evidence>
<dbReference type="Pfam" id="PF04127">
    <property type="entry name" value="DFP"/>
    <property type="match status" value="1"/>
</dbReference>
<dbReference type="GO" id="GO:0000978">
    <property type="term" value="F:RNA polymerase II cis-regulatory region sequence-specific DNA binding"/>
    <property type="evidence" value="ECO:0007669"/>
    <property type="project" value="TreeGrafter"/>
</dbReference>
<comment type="subcellular location">
    <subcellularLocation>
        <location evidence="1 6 7">Nucleus</location>
    </subcellularLocation>
</comment>
<dbReference type="PRINTS" id="PR00028">
    <property type="entry name" value="POUDOMAIN"/>
</dbReference>
<dbReference type="Pfam" id="PF00157">
    <property type="entry name" value="Pou"/>
    <property type="match status" value="1"/>
</dbReference>
<dbReference type="EMBL" id="EU072103">
    <property type="protein sequence ID" value="ABU92523.1"/>
    <property type="molecule type" value="mRNA"/>
</dbReference>
<dbReference type="Gene3D" id="1.10.260.40">
    <property type="entry name" value="lambda repressor-like DNA-binding domains"/>
    <property type="match status" value="1"/>
</dbReference>
<feature type="domain" description="Homeobox" evidence="9">
    <location>
        <begin position="490"/>
        <end position="550"/>
    </location>
</feature>
<dbReference type="SUPFAM" id="SSF47413">
    <property type="entry name" value="lambda repressor-like DNA-binding domains"/>
    <property type="match status" value="1"/>
</dbReference>
<protein>
    <submittedName>
        <fullName evidence="11">POU class 6</fullName>
    </submittedName>
</protein>
<evidence type="ECO:0000256" key="7">
    <source>
        <dbReference type="RuleBase" id="RU000682"/>
    </source>
</evidence>
<dbReference type="SMART" id="SM00389">
    <property type="entry name" value="HOX"/>
    <property type="match status" value="1"/>
</dbReference>
<evidence type="ECO:0000256" key="2">
    <source>
        <dbReference type="ARBA" id="ARBA00005703"/>
    </source>
</evidence>
<evidence type="ECO:0000259" key="10">
    <source>
        <dbReference type="PROSITE" id="PS51179"/>
    </source>
</evidence>
<dbReference type="InterPro" id="IPR009057">
    <property type="entry name" value="Homeodomain-like_sf"/>
</dbReference>
<keyword evidence="4 6" id="KW-0371">Homeobox</keyword>
<dbReference type="SMART" id="SM00352">
    <property type="entry name" value="POU"/>
    <property type="match status" value="1"/>
</dbReference>
<dbReference type="GO" id="GO:0005634">
    <property type="term" value="C:nucleus"/>
    <property type="evidence" value="ECO:0007669"/>
    <property type="project" value="UniProtKB-SubCell"/>
</dbReference>
<dbReference type="GO" id="GO:0003824">
    <property type="term" value="F:catalytic activity"/>
    <property type="evidence" value="ECO:0007669"/>
    <property type="project" value="UniProtKB-ARBA"/>
</dbReference>
<dbReference type="PANTHER" id="PTHR11636">
    <property type="entry name" value="POU DOMAIN"/>
    <property type="match status" value="1"/>
</dbReference>
<keyword evidence="3 6" id="KW-0238">DNA-binding</keyword>